<reference evidence="2" key="1">
    <citation type="journal article" date="2019" name="Int. J. Syst. Evol. Microbiol.">
        <title>The Global Catalogue of Microorganisms (GCM) 10K type strain sequencing project: providing services to taxonomists for standard genome sequencing and annotation.</title>
        <authorList>
            <consortium name="The Broad Institute Genomics Platform"/>
            <consortium name="The Broad Institute Genome Sequencing Center for Infectious Disease"/>
            <person name="Wu L."/>
            <person name="Ma J."/>
        </authorList>
    </citation>
    <scope>NUCLEOTIDE SEQUENCE [LARGE SCALE GENOMIC DNA]</scope>
    <source>
        <strain evidence="2">CECT 8289</strain>
    </source>
</reference>
<keyword evidence="2" id="KW-1185">Reference proteome</keyword>
<dbReference type="EMBL" id="JBHSCZ010000001">
    <property type="protein sequence ID" value="MFC4261928.1"/>
    <property type="molecule type" value="Genomic_DNA"/>
</dbReference>
<name>A0ABV8QRC2_9BACT</name>
<proteinExistence type="predicted"/>
<sequence>MLTSSEQINDEVLKQIETMGACYFDPMAIALALEIDKDLMRALMQDENSAAYRAYYKGFYTSEFEHRKSIIDLAKSGSSPAQTMVSNILEKAKLKLLDHG</sequence>
<protein>
    <submittedName>
        <fullName evidence="1">Uncharacterized protein</fullName>
    </submittedName>
</protein>
<accession>A0ABV8QRC2</accession>
<organism evidence="1 2">
    <name type="scientific">Ferruginibacter yonginensis</name>
    <dbReference type="NCBI Taxonomy" id="1310416"/>
    <lineage>
        <taxon>Bacteria</taxon>
        <taxon>Pseudomonadati</taxon>
        <taxon>Bacteroidota</taxon>
        <taxon>Chitinophagia</taxon>
        <taxon>Chitinophagales</taxon>
        <taxon>Chitinophagaceae</taxon>
        <taxon>Ferruginibacter</taxon>
    </lineage>
</organism>
<evidence type="ECO:0000313" key="1">
    <source>
        <dbReference type="EMBL" id="MFC4261928.1"/>
    </source>
</evidence>
<dbReference type="RefSeq" id="WP_379707116.1">
    <property type="nucleotide sequence ID" value="NZ_JBHSCZ010000001.1"/>
</dbReference>
<comment type="caution">
    <text evidence="1">The sequence shown here is derived from an EMBL/GenBank/DDBJ whole genome shotgun (WGS) entry which is preliminary data.</text>
</comment>
<gene>
    <name evidence="1" type="ORF">ACFOWM_03495</name>
</gene>
<evidence type="ECO:0000313" key="2">
    <source>
        <dbReference type="Proteomes" id="UP001595907"/>
    </source>
</evidence>
<dbReference type="Proteomes" id="UP001595907">
    <property type="component" value="Unassembled WGS sequence"/>
</dbReference>